<dbReference type="Gene3D" id="3.30.1180.10">
    <property type="match status" value="1"/>
</dbReference>
<comment type="caution">
    <text evidence="2">The sequence shown here is derived from an EMBL/GenBank/DDBJ whole genome shotgun (WGS) entry which is preliminary data.</text>
</comment>
<dbReference type="PANTHER" id="PTHR33434:SF2">
    <property type="entry name" value="FATTY ACID-BINDING PROTEIN TM_1468"/>
    <property type="match status" value="1"/>
</dbReference>
<dbReference type="InterPro" id="IPR003797">
    <property type="entry name" value="DegV"/>
</dbReference>
<dbReference type="EMBL" id="QGGI01000001">
    <property type="protein sequence ID" value="PWJ96602.1"/>
    <property type="molecule type" value="Genomic_DNA"/>
</dbReference>
<dbReference type="InterPro" id="IPR050270">
    <property type="entry name" value="DegV_domain_contain"/>
</dbReference>
<proteinExistence type="predicted"/>
<gene>
    <name evidence="2" type="ORF">C7380_101176</name>
</gene>
<dbReference type="Proteomes" id="UP000245921">
    <property type="component" value="Unassembled WGS sequence"/>
</dbReference>
<reference evidence="2 3" key="1">
    <citation type="submission" date="2018-05" db="EMBL/GenBank/DDBJ databases">
        <title>Genomic Encyclopedia of Type Strains, Phase IV (KMG-IV): sequencing the most valuable type-strain genomes for metagenomic binning, comparative biology and taxonomic classification.</title>
        <authorList>
            <person name="Goeker M."/>
        </authorList>
    </citation>
    <scope>NUCLEOTIDE SEQUENCE [LARGE SCALE GENOMIC DNA]</scope>
    <source>
        <strain evidence="2 3">DSM 24906</strain>
    </source>
</reference>
<evidence type="ECO:0000313" key="3">
    <source>
        <dbReference type="Proteomes" id="UP000245921"/>
    </source>
</evidence>
<keyword evidence="3" id="KW-1185">Reference proteome</keyword>
<protein>
    <submittedName>
        <fullName evidence="2">DegV family protein with EDD domain</fullName>
    </submittedName>
</protein>
<evidence type="ECO:0000256" key="1">
    <source>
        <dbReference type="ARBA" id="ARBA00023121"/>
    </source>
</evidence>
<dbReference type="AlphaFoldDB" id="A0AA45HK01"/>
<sequence length="293" mass="33199">MSKAIMVDSGCAMTDKQIEDNNLEFMGMKIVIDDKTFTENEDIKKDEFYKIIQSSEEFHTTHPSIGEIVENYKKLKEKGYTEVIDIHFSSKMSGLINTCHMAKEMIEGLNIKIIDTENVSIGANLVAIKCIELINSGKTYEEVLNLLPEIKKSSYMQFSVPTLKYLIKNGRIGKAQGLAGTLLNIKPILGVEDGFIAPIAKVRGLKKMYNTMVNNAIEFIKKRPHNVKVYITYGDEKNIEHMNTAFEMFNEELKKINIEPKEIIRGRLWPTIVCHSGPEVVGLAVYGEEKEII</sequence>
<dbReference type="Pfam" id="PF02645">
    <property type="entry name" value="DegV"/>
    <property type="match status" value="1"/>
</dbReference>
<accession>A0AA45HK01</accession>
<dbReference type="InterPro" id="IPR043168">
    <property type="entry name" value="DegV_C"/>
</dbReference>
<name>A0AA45HK01_9BACT</name>
<dbReference type="PANTHER" id="PTHR33434">
    <property type="entry name" value="DEGV DOMAIN-CONTAINING PROTEIN DR_1986-RELATED"/>
    <property type="match status" value="1"/>
</dbReference>
<dbReference type="GO" id="GO:0008289">
    <property type="term" value="F:lipid binding"/>
    <property type="evidence" value="ECO:0007669"/>
    <property type="project" value="UniProtKB-KW"/>
</dbReference>
<dbReference type="NCBIfam" id="TIGR00762">
    <property type="entry name" value="DegV"/>
    <property type="match status" value="1"/>
</dbReference>
<evidence type="ECO:0000313" key="2">
    <source>
        <dbReference type="EMBL" id="PWJ96602.1"/>
    </source>
</evidence>
<dbReference type="RefSeq" id="WP_109603591.1">
    <property type="nucleotide sequence ID" value="NZ_JAMHJO010000010.1"/>
</dbReference>
<dbReference type="Gene3D" id="3.40.50.10170">
    <property type="match status" value="1"/>
</dbReference>
<organism evidence="2 3">
    <name type="scientific">Oceanotoga teriensis</name>
    <dbReference type="NCBI Taxonomy" id="515440"/>
    <lineage>
        <taxon>Bacteria</taxon>
        <taxon>Thermotogati</taxon>
        <taxon>Thermotogota</taxon>
        <taxon>Thermotogae</taxon>
        <taxon>Petrotogales</taxon>
        <taxon>Petrotogaceae</taxon>
        <taxon>Oceanotoga</taxon>
    </lineage>
</organism>
<dbReference type="SUPFAM" id="SSF82549">
    <property type="entry name" value="DAK1/DegV-like"/>
    <property type="match status" value="1"/>
</dbReference>
<dbReference type="PROSITE" id="PS51482">
    <property type="entry name" value="DEGV"/>
    <property type="match status" value="1"/>
</dbReference>
<keyword evidence="1" id="KW-0446">Lipid-binding</keyword>